<dbReference type="Pfam" id="PF01799">
    <property type="entry name" value="Fer2_2"/>
    <property type="match status" value="1"/>
</dbReference>
<keyword evidence="1" id="KW-0001">2Fe-2S</keyword>
<evidence type="ECO:0000256" key="1">
    <source>
        <dbReference type="ARBA" id="ARBA00022714"/>
    </source>
</evidence>
<keyword evidence="3" id="KW-0408">Iron</keyword>
<evidence type="ECO:0000256" key="5">
    <source>
        <dbReference type="SAM" id="MobiDB-lite"/>
    </source>
</evidence>
<protein>
    <submittedName>
        <fullName evidence="7">(2Fe-2S)-binding protein</fullName>
    </submittedName>
</protein>
<dbReference type="GO" id="GO:0046872">
    <property type="term" value="F:metal ion binding"/>
    <property type="evidence" value="ECO:0007669"/>
    <property type="project" value="UniProtKB-KW"/>
</dbReference>
<dbReference type="GO" id="GO:0016491">
    <property type="term" value="F:oxidoreductase activity"/>
    <property type="evidence" value="ECO:0007669"/>
    <property type="project" value="InterPro"/>
</dbReference>
<dbReference type="GO" id="GO:0051537">
    <property type="term" value="F:2 iron, 2 sulfur cluster binding"/>
    <property type="evidence" value="ECO:0007669"/>
    <property type="project" value="UniProtKB-KW"/>
</dbReference>
<proteinExistence type="predicted"/>
<dbReference type="Proteomes" id="UP001138751">
    <property type="component" value="Unassembled WGS sequence"/>
</dbReference>
<evidence type="ECO:0000313" key="8">
    <source>
        <dbReference type="Proteomes" id="UP001138751"/>
    </source>
</evidence>
<dbReference type="Gene3D" id="1.10.150.120">
    <property type="entry name" value="[2Fe-2S]-binding domain"/>
    <property type="match status" value="1"/>
</dbReference>
<feature type="domain" description="2Fe-2S ferredoxin-type" evidence="6">
    <location>
        <begin position="31"/>
        <end position="107"/>
    </location>
</feature>
<keyword evidence="2" id="KW-0479">Metal-binding</keyword>
<dbReference type="InterPro" id="IPR012675">
    <property type="entry name" value="Beta-grasp_dom_sf"/>
</dbReference>
<feature type="region of interest" description="Disordered" evidence="5">
    <location>
        <begin position="1"/>
        <end position="25"/>
    </location>
</feature>
<dbReference type="InterPro" id="IPR001041">
    <property type="entry name" value="2Fe-2S_ferredoxin-type"/>
</dbReference>
<evidence type="ECO:0000256" key="3">
    <source>
        <dbReference type="ARBA" id="ARBA00023004"/>
    </source>
</evidence>
<sequence>MSRPSTASCARISPARRRASASPASRRTERAVLAFTLNGAAAIVDMPETTPLLHALRGPLGLSGPRFGCGAEQCGACVVLLDGRVAYACTLPVSAVAGCSVTTVEGLGTPETPHPLQRAFLGEQAGQCGFCLSGILVAAAALLARDPDPEDAAIRAALDPHLCRCGSHNRIIRAVRRAAAEMRGAA</sequence>
<reference evidence="7" key="1">
    <citation type="submission" date="2020-01" db="EMBL/GenBank/DDBJ databases">
        <authorList>
            <person name="Rat A."/>
        </authorList>
    </citation>
    <scope>NUCLEOTIDE SEQUENCE</scope>
    <source>
        <strain evidence="7">LMG 31231</strain>
    </source>
</reference>
<dbReference type="InterPro" id="IPR036010">
    <property type="entry name" value="2Fe-2S_ferredoxin-like_sf"/>
</dbReference>
<dbReference type="PANTHER" id="PTHR44379:SF6">
    <property type="entry name" value="BLR6046 PROTEIN"/>
    <property type="match status" value="1"/>
</dbReference>
<dbReference type="PANTHER" id="PTHR44379">
    <property type="entry name" value="OXIDOREDUCTASE WITH IRON-SULFUR SUBUNIT"/>
    <property type="match status" value="1"/>
</dbReference>
<dbReference type="InterPro" id="IPR051452">
    <property type="entry name" value="Diverse_Oxidoreductases"/>
</dbReference>
<name>A0A9X9WZ54_9PROT</name>
<comment type="caution">
    <text evidence="7">The sequence shown here is derived from an EMBL/GenBank/DDBJ whole genome shotgun (WGS) entry which is preliminary data.</text>
</comment>
<dbReference type="Gene3D" id="3.10.20.30">
    <property type="match status" value="1"/>
</dbReference>
<organism evidence="7 8">
    <name type="scientific">Neoroseomonas soli</name>
    <dbReference type="NCBI Taxonomy" id="1081025"/>
    <lineage>
        <taxon>Bacteria</taxon>
        <taxon>Pseudomonadati</taxon>
        <taxon>Pseudomonadota</taxon>
        <taxon>Alphaproteobacteria</taxon>
        <taxon>Acetobacterales</taxon>
        <taxon>Acetobacteraceae</taxon>
        <taxon>Neoroseomonas</taxon>
    </lineage>
</organism>
<keyword evidence="4" id="KW-0411">Iron-sulfur</keyword>
<dbReference type="Pfam" id="PF00111">
    <property type="entry name" value="Fer2"/>
    <property type="match status" value="1"/>
</dbReference>
<dbReference type="EMBL" id="JAAEDM010000040">
    <property type="protein sequence ID" value="MBR0672433.1"/>
    <property type="molecule type" value="Genomic_DNA"/>
</dbReference>
<dbReference type="InterPro" id="IPR036884">
    <property type="entry name" value="2Fe-2S-bd_dom_sf"/>
</dbReference>
<evidence type="ECO:0000256" key="2">
    <source>
        <dbReference type="ARBA" id="ARBA00022723"/>
    </source>
</evidence>
<accession>A0A9X9WZ54</accession>
<keyword evidence="8" id="KW-1185">Reference proteome</keyword>
<dbReference type="SUPFAM" id="SSF54292">
    <property type="entry name" value="2Fe-2S ferredoxin-like"/>
    <property type="match status" value="1"/>
</dbReference>
<evidence type="ECO:0000259" key="6">
    <source>
        <dbReference type="PROSITE" id="PS51085"/>
    </source>
</evidence>
<dbReference type="InterPro" id="IPR002888">
    <property type="entry name" value="2Fe-2S-bd"/>
</dbReference>
<evidence type="ECO:0000313" key="7">
    <source>
        <dbReference type="EMBL" id="MBR0672433.1"/>
    </source>
</evidence>
<dbReference type="AlphaFoldDB" id="A0A9X9WZ54"/>
<gene>
    <name evidence="7" type="ORF">GXW76_14725</name>
</gene>
<evidence type="ECO:0000256" key="4">
    <source>
        <dbReference type="ARBA" id="ARBA00023014"/>
    </source>
</evidence>
<dbReference type="PROSITE" id="PS51085">
    <property type="entry name" value="2FE2S_FER_2"/>
    <property type="match status" value="1"/>
</dbReference>
<reference evidence="7" key="2">
    <citation type="journal article" date="2021" name="Syst. Appl. Microbiol.">
        <title>Roseomonas hellenica sp. nov., isolated from roots of wild-growing Alkanna tinctoria.</title>
        <authorList>
            <person name="Rat A."/>
            <person name="Naranjo H.D."/>
            <person name="Lebbe L."/>
            <person name="Cnockaert M."/>
            <person name="Krigas N."/>
            <person name="Grigoriadou K."/>
            <person name="Maloupa E."/>
            <person name="Willems A."/>
        </authorList>
    </citation>
    <scope>NUCLEOTIDE SEQUENCE</scope>
    <source>
        <strain evidence="7">LMG 31231</strain>
    </source>
</reference>
<dbReference type="SUPFAM" id="SSF47741">
    <property type="entry name" value="CO dehydrogenase ISP C-domain like"/>
    <property type="match status" value="1"/>
</dbReference>